<dbReference type="SUPFAM" id="SSF51445">
    <property type="entry name" value="(Trans)glycosidases"/>
    <property type="match status" value="1"/>
</dbReference>
<keyword evidence="3" id="KW-0326">Glycosidase</keyword>
<reference evidence="5" key="2">
    <citation type="journal article" date="2021" name="PeerJ">
        <title>Extensive microbial diversity within the chicken gut microbiome revealed by metagenomics and culture.</title>
        <authorList>
            <person name="Gilroy R."/>
            <person name="Ravi A."/>
            <person name="Getino M."/>
            <person name="Pursley I."/>
            <person name="Horton D.L."/>
            <person name="Alikhan N.F."/>
            <person name="Baker D."/>
            <person name="Gharbi K."/>
            <person name="Hall N."/>
            <person name="Watson M."/>
            <person name="Adriaenssens E.M."/>
            <person name="Foster-Nyarko E."/>
            <person name="Jarju S."/>
            <person name="Secka A."/>
            <person name="Antonio M."/>
            <person name="Oren A."/>
            <person name="Chaudhuri R.R."/>
            <person name="La Ragione R."/>
            <person name="Hildebrand F."/>
            <person name="Pallen M.J."/>
        </authorList>
    </citation>
    <scope>NUCLEOTIDE SEQUENCE</scope>
    <source>
        <strain evidence="5">13361</strain>
    </source>
</reference>
<dbReference type="GO" id="GO:0030245">
    <property type="term" value="P:cellulose catabolic process"/>
    <property type="evidence" value="ECO:0007669"/>
    <property type="project" value="UniProtKB-KW"/>
</dbReference>
<dbReference type="Gene3D" id="3.90.400.10">
    <property type="entry name" value="Oligo-1,6-glucosidase, Domain 2"/>
    <property type="match status" value="1"/>
</dbReference>
<feature type="domain" description="Glycosyl hydrolase family 13 catalytic" evidence="4">
    <location>
        <begin position="123"/>
        <end position="527"/>
    </location>
</feature>
<dbReference type="SUPFAM" id="SSF81296">
    <property type="entry name" value="E set domains"/>
    <property type="match status" value="1"/>
</dbReference>
<keyword evidence="2" id="KW-0136">Cellulose degradation</keyword>
<dbReference type="Proteomes" id="UP000886796">
    <property type="component" value="Unassembled WGS sequence"/>
</dbReference>
<dbReference type="InterPro" id="IPR006047">
    <property type="entry name" value="GH13_cat_dom"/>
</dbReference>
<dbReference type="Pfam" id="PF00128">
    <property type="entry name" value="Alpha-amylase"/>
    <property type="match status" value="1"/>
</dbReference>
<dbReference type="InterPro" id="IPR017853">
    <property type="entry name" value="GH"/>
</dbReference>
<dbReference type="InterPro" id="IPR045857">
    <property type="entry name" value="O16G_dom_2"/>
</dbReference>
<evidence type="ECO:0000256" key="3">
    <source>
        <dbReference type="ARBA" id="ARBA00023295"/>
    </source>
</evidence>
<evidence type="ECO:0000256" key="1">
    <source>
        <dbReference type="ARBA" id="ARBA00022801"/>
    </source>
</evidence>
<dbReference type="InterPro" id="IPR014756">
    <property type="entry name" value="Ig_E-set"/>
</dbReference>
<keyword evidence="2" id="KW-0624">Polysaccharide degradation</keyword>
<evidence type="ECO:0000259" key="4">
    <source>
        <dbReference type="SMART" id="SM00642"/>
    </source>
</evidence>
<dbReference type="GO" id="GO:0016798">
    <property type="term" value="F:hydrolase activity, acting on glycosyl bonds"/>
    <property type="evidence" value="ECO:0007669"/>
    <property type="project" value="UniProtKB-KW"/>
</dbReference>
<keyword evidence="1 5" id="KW-0378">Hydrolase</keyword>
<dbReference type="AlphaFoldDB" id="A0A9D0Z1E9"/>
<dbReference type="CDD" id="cd11338">
    <property type="entry name" value="AmyAc_CMD"/>
    <property type="match status" value="1"/>
</dbReference>
<name>A0A9D0Z1E9_9FIRM</name>
<evidence type="ECO:0000313" key="5">
    <source>
        <dbReference type="EMBL" id="HIQ67457.1"/>
    </source>
</evidence>
<evidence type="ECO:0000256" key="2">
    <source>
        <dbReference type="ARBA" id="ARBA00023001"/>
    </source>
</evidence>
<accession>A0A9D0Z1E9</accession>
<dbReference type="Gene3D" id="3.20.20.80">
    <property type="entry name" value="Glycosidases"/>
    <property type="match status" value="1"/>
</dbReference>
<dbReference type="EMBL" id="DVFK01000042">
    <property type="protein sequence ID" value="HIQ67457.1"/>
    <property type="molecule type" value="Genomic_DNA"/>
</dbReference>
<keyword evidence="2" id="KW-0119">Carbohydrate metabolism</keyword>
<dbReference type="SMART" id="SM00642">
    <property type="entry name" value="Aamy"/>
    <property type="match status" value="1"/>
</dbReference>
<reference evidence="5" key="1">
    <citation type="submission" date="2020-10" db="EMBL/GenBank/DDBJ databases">
        <authorList>
            <person name="Gilroy R."/>
        </authorList>
    </citation>
    <scope>NUCLEOTIDE SEQUENCE</scope>
    <source>
        <strain evidence="5">13361</strain>
    </source>
</reference>
<evidence type="ECO:0000313" key="6">
    <source>
        <dbReference type="Proteomes" id="UP000886796"/>
    </source>
</evidence>
<comment type="caution">
    <text evidence="5">The sequence shown here is derived from an EMBL/GenBank/DDBJ whole genome shotgun (WGS) entry which is preliminary data.</text>
</comment>
<gene>
    <name evidence="5" type="ORF">IAB74_02980</name>
</gene>
<protein>
    <submittedName>
        <fullName evidence="5">Glycoside hydrolase family 13 protein</fullName>
    </submittedName>
</protein>
<sequence>MYKDPFGTLTPNQSCTLHIHIPSSVQTTKVIVQFCHQDGTPSHTVPMEYQIKRGAYDIYQGKFSLEHTGLYFYYFYITTKTGGFRLFKQGNDTNMEAGDCWQLSCIPADFTTPDWAKGATIYQIFPDRFCKSGRCDLTGKLEPYTVHQDWYEEVSWKPTPEGLVLNNDFFGGNFRGITEKIDYIASLGTTILYLNPISKSFSSHRYDTGDYKTPDPMLGTKADFAAMCKAAHARGIRVILDGVYSHTGSNSLYFDKERTFGGKGAYCTQDSPYASWYTFYQWPDSYNSWWGFDTLPTVNKMDKSFIDYIITGPDSVLEHWLKLGADGFRLDVVDELPNEFVLLLKKRLRELKPDALLIGEVWEDASNKEAYGIRRRYFVDGVLDSCMNYPFRTAILNFMKERDGGQGLKETVMTIVENYPPQVLSCNMNMLGTHDTPRILTALVDDFDGTWEEKSKRHLSRSQRDLALERLQMAAFLQYTLPGSPSLYYGDEAGMEGYKDPFNRRTYPWGREDRELLAFFQQLGQLRKGQEALRLGDIAFFEAGDGKLGFTRSLNGQKLHIYVNHSMDAWQVPVNRVIFGHHIHTLAPTWLSLAPMGFCVTREE</sequence>
<dbReference type="PANTHER" id="PTHR10357">
    <property type="entry name" value="ALPHA-AMYLASE FAMILY MEMBER"/>
    <property type="match status" value="1"/>
</dbReference>
<organism evidence="5 6">
    <name type="scientific">Candidatus Faecousia excrementigallinarum</name>
    <dbReference type="NCBI Taxonomy" id="2840806"/>
    <lineage>
        <taxon>Bacteria</taxon>
        <taxon>Bacillati</taxon>
        <taxon>Bacillota</taxon>
        <taxon>Clostridia</taxon>
        <taxon>Eubacteriales</taxon>
        <taxon>Oscillospiraceae</taxon>
        <taxon>Faecousia</taxon>
    </lineage>
</organism>
<dbReference type="PANTHER" id="PTHR10357:SF210">
    <property type="entry name" value="MALTODEXTRIN GLUCOSIDASE"/>
    <property type="match status" value="1"/>
</dbReference>
<proteinExistence type="predicted"/>